<keyword evidence="2" id="KW-1185">Reference proteome</keyword>
<reference evidence="1" key="1">
    <citation type="submission" date="2022-05" db="EMBL/GenBank/DDBJ databases">
        <title>Chromosome-level genome of Chaenocephalus aceratus.</title>
        <authorList>
            <person name="Park H."/>
        </authorList>
    </citation>
    <scope>NUCLEOTIDE SEQUENCE</scope>
    <source>
        <strain evidence="1">KU_202001</strain>
    </source>
</reference>
<name>A0ACB9XHL6_CHAAC</name>
<dbReference type="Proteomes" id="UP001057452">
    <property type="component" value="Chromosome 5"/>
</dbReference>
<sequence>MKLLIRRYRPSDKDTVLHLFSVGINEHIGSVVLPGFWVGVVYFCCHEVYAGFVREKLRTDMQDIPGNYLSRLDDCFWVAEAEVDGRTQIMGMVAVVANKVGKKDTGNCSG</sequence>
<evidence type="ECO:0000313" key="1">
    <source>
        <dbReference type="EMBL" id="KAI4826600.1"/>
    </source>
</evidence>
<evidence type="ECO:0000313" key="2">
    <source>
        <dbReference type="Proteomes" id="UP001057452"/>
    </source>
</evidence>
<organism evidence="1 2">
    <name type="scientific">Chaenocephalus aceratus</name>
    <name type="common">Blackfin icefish</name>
    <name type="synonym">Chaenichthys aceratus</name>
    <dbReference type="NCBI Taxonomy" id="36190"/>
    <lineage>
        <taxon>Eukaryota</taxon>
        <taxon>Metazoa</taxon>
        <taxon>Chordata</taxon>
        <taxon>Craniata</taxon>
        <taxon>Vertebrata</taxon>
        <taxon>Euteleostomi</taxon>
        <taxon>Actinopterygii</taxon>
        <taxon>Neopterygii</taxon>
        <taxon>Teleostei</taxon>
        <taxon>Neoteleostei</taxon>
        <taxon>Acanthomorphata</taxon>
        <taxon>Eupercaria</taxon>
        <taxon>Perciformes</taxon>
        <taxon>Notothenioidei</taxon>
        <taxon>Channichthyidae</taxon>
        <taxon>Chaenocephalus</taxon>
    </lineage>
</organism>
<protein>
    <submittedName>
        <fullName evidence="1">Uncharacterized protein</fullName>
    </submittedName>
</protein>
<comment type="caution">
    <text evidence="1">The sequence shown here is derived from an EMBL/GenBank/DDBJ whole genome shotgun (WGS) entry which is preliminary data.</text>
</comment>
<accession>A0ACB9XHL6</accession>
<dbReference type="EMBL" id="CM043789">
    <property type="protein sequence ID" value="KAI4826600.1"/>
    <property type="molecule type" value="Genomic_DNA"/>
</dbReference>
<gene>
    <name evidence="1" type="ORF">KUCAC02_030043</name>
</gene>
<proteinExistence type="predicted"/>